<name>A0A3B1BCS1_9ZZZZ</name>
<proteinExistence type="predicted"/>
<dbReference type="AlphaFoldDB" id="A0A3B1BCS1"/>
<organism evidence="1">
    <name type="scientific">hydrothermal vent metagenome</name>
    <dbReference type="NCBI Taxonomy" id="652676"/>
    <lineage>
        <taxon>unclassified sequences</taxon>
        <taxon>metagenomes</taxon>
        <taxon>ecological metagenomes</taxon>
    </lineage>
</organism>
<dbReference type="PROSITE" id="PS51257">
    <property type="entry name" value="PROKAR_LIPOPROTEIN"/>
    <property type="match status" value="1"/>
</dbReference>
<protein>
    <submittedName>
        <fullName evidence="1">Uncharacterized protein</fullName>
    </submittedName>
</protein>
<evidence type="ECO:0000313" key="1">
    <source>
        <dbReference type="EMBL" id="VAX04125.1"/>
    </source>
</evidence>
<accession>A0A3B1BCS1</accession>
<reference evidence="1" key="1">
    <citation type="submission" date="2018-06" db="EMBL/GenBank/DDBJ databases">
        <authorList>
            <person name="Zhirakovskaya E."/>
        </authorList>
    </citation>
    <scope>NUCLEOTIDE SEQUENCE</scope>
</reference>
<sequence length="265" mass="29756">MKGVNVKWWSGLVVVLLAGCASQPQKTAEEITAEENGETLPGTALLYTITEAGEAQSYTARMFVNTRYLHTADSRAPMDYILFDRKEKIIYSVNADDQTVFEIHAKSITIAPPIRIDYVEESQPSSAVPKIQGRHAMHYRYTVNGERCYDAVVTPLDFLPEVREALMEFRLILAGEHASTLANTPHEMLDACDLAVNIFDATRHYAHGLPIREWGVDGYQRFLKDYQGDVTLLQEVLSLPEGYQHYSLDNPLPVSEETRETSVGS</sequence>
<gene>
    <name evidence="1" type="ORF">MNBD_GAMMA20-1423</name>
</gene>
<dbReference type="EMBL" id="UOFU01000364">
    <property type="protein sequence ID" value="VAX04125.1"/>
    <property type="molecule type" value="Genomic_DNA"/>
</dbReference>